<evidence type="ECO:0000256" key="5">
    <source>
        <dbReference type="ARBA" id="ARBA00022989"/>
    </source>
</evidence>
<dbReference type="OrthoDB" id="2376984at2759"/>
<evidence type="ECO:0000256" key="8">
    <source>
        <dbReference type="SAM" id="Phobius"/>
    </source>
</evidence>
<dbReference type="EMBL" id="CAJPWZ010003318">
    <property type="protein sequence ID" value="CAG2257039.1"/>
    <property type="molecule type" value="Genomic_DNA"/>
</dbReference>
<reference evidence="9" key="1">
    <citation type="submission" date="2021-03" db="EMBL/GenBank/DDBJ databases">
        <authorList>
            <person name="Bekaert M."/>
        </authorList>
    </citation>
    <scope>NUCLEOTIDE SEQUENCE</scope>
</reference>
<keyword evidence="7" id="KW-0675">Receptor</keyword>
<dbReference type="Proteomes" id="UP000683360">
    <property type="component" value="Unassembled WGS sequence"/>
</dbReference>
<feature type="transmembrane region" description="Helical" evidence="8">
    <location>
        <begin position="107"/>
        <end position="128"/>
    </location>
</feature>
<keyword evidence="2" id="KW-0813">Transport</keyword>
<accession>A0A8S3VIM3</accession>
<dbReference type="GO" id="GO:0034632">
    <property type="term" value="F:retinol transmembrane transporter activity"/>
    <property type="evidence" value="ECO:0007669"/>
    <property type="project" value="InterPro"/>
</dbReference>
<dbReference type="AlphaFoldDB" id="A0A8S3VIM3"/>
<organism evidence="9 10">
    <name type="scientific">Mytilus edulis</name>
    <name type="common">Blue mussel</name>
    <dbReference type="NCBI Taxonomy" id="6550"/>
    <lineage>
        <taxon>Eukaryota</taxon>
        <taxon>Metazoa</taxon>
        <taxon>Spiralia</taxon>
        <taxon>Lophotrochozoa</taxon>
        <taxon>Mollusca</taxon>
        <taxon>Bivalvia</taxon>
        <taxon>Autobranchia</taxon>
        <taxon>Pteriomorphia</taxon>
        <taxon>Mytilida</taxon>
        <taxon>Mytiloidea</taxon>
        <taxon>Mytilidae</taxon>
        <taxon>Mytilinae</taxon>
        <taxon>Mytilus</taxon>
    </lineage>
</organism>
<dbReference type="GO" id="GO:0038023">
    <property type="term" value="F:signaling receptor activity"/>
    <property type="evidence" value="ECO:0007669"/>
    <property type="project" value="InterPro"/>
</dbReference>
<sequence>MVIPSVSTAYNDISSDSGYIFYQLMVISSVSTAYNDLSSDSGYIFYQLMVISSVSTAYDDLSSNSDPMDIYEMKNRISFIAAFGAISFLFYEVILNSRYIFPFTGHLGVRFFVILFSVVCYGFIYFPIFAALTLKSPIGYAIGSLHVWVFTYKAYDDTFGCASKIDSLDQFLVVLRDWPKLLAISYLAIAMPVRFLISVKLFPHIPMINPRENTVGPMKDELEKIRCSFQGRHIRKILDPPVETVEEDKKNLIGLYKGSKIHIPPRSEKSNPSIMVGTMRYTGYQVGYILWGYLIQWSIFFLIFNVIALIINLYRIGAADFITNLIKQLWPAPITALALNLIQILLAKFVFLQERGNLLAIDNRRGFFFLTYFVFFYNTFLGVVSCLLRIIKAIVIGALFLGRLDHSTLPRRFQLMDPGFDAYVGFMHMENAHFNPIVLTFLSLLKRKTDSDTKNKKGIENELYDVKYNMKGHPHRLAIRRWQLSCMLHYNPQLRIMRKQYLSNLRPSKAGIVTSKNEVKDKPSVSVMSLSILSVLLESAINSTEYNTSTQVSNIDCDPKELTQEGQYLFYQLMLIPSTNQFLLVLRDWPKLASMFYLAVMLPARFLFSLNIIPHIPIINPKPNTVGPHADTMDKIRSSLAGKHVRNTFQPPRTIIEDHG</sequence>
<keyword evidence="10" id="KW-1185">Reference proteome</keyword>
<name>A0A8S3VIM3_MYTED</name>
<gene>
    <name evidence="9" type="ORF">MEDL_68289</name>
</gene>
<comment type="subcellular location">
    <subcellularLocation>
        <location evidence="1">Cell membrane</location>
        <topology evidence="1">Multi-pass membrane protein</topology>
    </subcellularLocation>
</comment>
<comment type="caution">
    <text evidence="9">The sequence shown here is derived from an EMBL/GenBank/DDBJ whole genome shotgun (WGS) entry which is preliminary data.</text>
</comment>
<keyword evidence="6 8" id="KW-0472">Membrane</keyword>
<dbReference type="PANTHER" id="PTHR21444:SF15">
    <property type="entry name" value="RECEPTOR FOR RETINOL UPTAKE STRA6"/>
    <property type="match status" value="1"/>
</dbReference>
<keyword evidence="4 8" id="KW-0812">Transmembrane</keyword>
<feature type="transmembrane region" description="Helical" evidence="8">
    <location>
        <begin position="288"/>
        <end position="314"/>
    </location>
</feature>
<evidence type="ECO:0000256" key="7">
    <source>
        <dbReference type="ARBA" id="ARBA00023170"/>
    </source>
</evidence>
<evidence type="ECO:0000313" key="10">
    <source>
        <dbReference type="Proteomes" id="UP000683360"/>
    </source>
</evidence>
<keyword evidence="5 8" id="KW-1133">Transmembrane helix</keyword>
<evidence type="ECO:0000256" key="6">
    <source>
        <dbReference type="ARBA" id="ARBA00023136"/>
    </source>
</evidence>
<dbReference type="Pfam" id="PF14752">
    <property type="entry name" value="RBP_receptor"/>
    <property type="match status" value="2"/>
</dbReference>
<feature type="transmembrane region" description="Helical" evidence="8">
    <location>
        <begin position="334"/>
        <end position="351"/>
    </location>
</feature>
<dbReference type="PANTHER" id="PTHR21444">
    <property type="entry name" value="COILED-COIL DOMAIN-CONTAINING PROTEIN 180"/>
    <property type="match status" value="1"/>
</dbReference>
<dbReference type="GO" id="GO:0071939">
    <property type="term" value="P:vitamin A import into cell"/>
    <property type="evidence" value="ECO:0007669"/>
    <property type="project" value="TreeGrafter"/>
</dbReference>
<protein>
    <submittedName>
        <fullName evidence="9">STRA6</fullName>
    </submittedName>
</protein>
<evidence type="ECO:0000313" key="9">
    <source>
        <dbReference type="EMBL" id="CAG2257039.1"/>
    </source>
</evidence>
<dbReference type="GO" id="GO:0005886">
    <property type="term" value="C:plasma membrane"/>
    <property type="evidence" value="ECO:0007669"/>
    <property type="project" value="UniProtKB-SubCell"/>
</dbReference>
<feature type="transmembrane region" description="Helical" evidence="8">
    <location>
        <begin position="372"/>
        <end position="402"/>
    </location>
</feature>
<keyword evidence="3" id="KW-1003">Cell membrane</keyword>
<dbReference type="InterPro" id="IPR026612">
    <property type="entry name" value="STRA6-like"/>
</dbReference>
<evidence type="ECO:0000256" key="1">
    <source>
        <dbReference type="ARBA" id="ARBA00004651"/>
    </source>
</evidence>
<evidence type="ECO:0000256" key="3">
    <source>
        <dbReference type="ARBA" id="ARBA00022475"/>
    </source>
</evidence>
<evidence type="ECO:0000256" key="2">
    <source>
        <dbReference type="ARBA" id="ARBA00022448"/>
    </source>
</evidence>
<feature type="transmembrane region" description="Helical" evidence="8">
    <location>
        <begin position="77"/>
        <end position="95"/>
    </location>
</feature>
<evidence type="ECO:0000256" key="4">
    <source>
        <dbReference type="ARBA" id="ARBA00022692"/>
    </source>
</evidence>
<proteinExistence type="predicted"/>